<reference evidence="2" key="1">
    <citation type="submission" date="2005-09" db="EMBL/GenBank/DDBJ databases">
        <title>Annotation of the Aspergillus terreus NIH2624 genome.</title>
        <authorList>
            <person name="Birren B.W."/>
            <person name="Lander E.S."/>
            <person name="Galagan J.E."/>
            <person name="Nusbaum C."/>
            <person name="Devon K."/>
            <person name="Henn M."/>
            <person name="Ma L.-J."/>
            <person name="Jaffe D.B."/>
            <person name="Butler J."/>
            <person name="Alvarez P."/>
            <person name="Gnerre S."/>
            <person name="Grabherr M."/>
            <person name="Kleber M."/>
            <person name="Mauceli E.W."/>
            <person name="Brockman W."/>
            <person name="Rounsley S."/>
            <person name="Young S.K."/>
            <person name="LaButti K."/>
            <person name="Pushparaj V."/>
            <person name="DeCaprio D."/>
            <person name="Crawford M."/>
            <person name="Koehrsen M."/>
            <person name="Engels R."/>
            <person name="Montgomery P."/>
            <person name="Pearson M."/>
            <person name="Howarth C."/>
            <person name="Larson L."/>
            <person name="Luoma S."/>
            <person name="White J."/>
            <person name="Alvarado L."/>
            <person name="Kodira C.D."/>
            <person name="Zeng Q."/>
            <person name="Oleary S."/>
            <person name="Yandava C."/>
            <person name="Denning D.W."/>
            <person name="Nierman W.C."/>
            <person name="Milne T."/>
            <person name="Madden K."/>
        </authorList>
    </citation>
    <scope>NUCLEOTIDE SEQUENCE [LARGE SCALE GENOMIC DNA]</scope>
    <source>
        <strain evidence="2">NIH 2624 / FGSC A1156</strain>
    </source>
</reference>
<name>Q0CIT6_ASPTN</name>
<evidence type="ECO:0008006" key="3">
    <source>
        <dbReference type="Google" id="ProtNLM"/>
    </source>
</evidence>
<dbReference type="EMBL" id="CH476602">
    <property type="protein sequence ID" value="EAU32942.1"/>
    <property type="molecule type" value="Genomic_DNA"/>
</dbReference>
<dbReference type="OMA" id="FLESREC"/>
<dbReference type="HOGENOM" id="CLU_000288_81_11_1"/>
<dbReference type="InterPro" id="IPR011009">
    <property type="entry name" value="Kinase-like_dom_sf"/>
</dbReference>
<accession>Q0CIT6</accession>
<dbReference type="SUPFAM" id="SSF56112">
    <property type="entry name" value="Protein kinase-like (PK-like)"/>
    <property type="match status" value="1"/>
</dbReference>
<evidence type="ECO:0000313" key="2">
    <source>
        <dbReference type="Proteomes" id="UP000007963"/>
    </source>
</evidence>
<dbReference type="VEuPathDB" id="FungiDB:ATEG_06398"/>
<dbReference type="AlphaFoldDB" id="Q0CIT6"/>
<protein>
    <recommendedName>
        <fullName evidence="3">Protein kinase domain-containing protein</fullName>
    </recommendedName>
</protein>
<dbReference type="OrthoDB" id="5979581at2759"/>
<organism evidence="1 2">
    <name type="scientific">Aspergillus terreus (strain NIH 2624 / FGSC A1156)</name>
    <dbReference type="NCBI Taxonomy" id="341663"/>
    <lineage>
        <taxon>Eukaryota</taxon>
        <taxon>Fungi</taxon>
        <taxon>Dikarya</taxon>
        <taxon>Ascomycota</taxon>
        <taxon>Pezizomycotina</taxon>
        <taxon>Eurotiomycetes</taxon>
        <taxon>Eurotiomycetidae</taxon>
        <taxon>Eurotiales</taxon>
        <taxon>Aspergillaceae</taxon>
        <taxon>Aspergillus</taxon>
        <taxon>Aspergillus subgen. Circumdati</taxon>
    </lineage>
</organism>
<dbReference type="STRING" id="341663.Q0CIT6"/>
<proteinExistence type="predicted"/>
<dbReference type="GeneID" id="4321948"/>
<evidence type="ECO:0000313" key="1">
    <source>
        <dbReference type="EMBL" id="EAU32942.1"/>
    </source>
</evidence>
<dbReference type="Proteomes" id="UP000007963">
    <property type="component" value="Unassembled WGS sequence"/>
</dbReference>
<sequence length="101" mass="11713">MSNVHRAPEVILRSSGDYKVDIWNMVGPRPPEFREQRPLSSAFWDESGNWKDVAPIPDITLESLGEEVEGEDKEGFLRWLRMALQWSPEDRPTALELLFDE</sequence>
<gene>
    <name evidence="1" type="ORF">ATEG_06398</name>
</gene>
<dbReference type="Gene3D" id="1.10.510.10">
    <property type="entry name" value="Transferase(Phosphotransferase) domain 1"/>
    <property type="match status" value="1"/>
</dbReference>
<dbReference type="RefSeq" id="XP_001215576.1">
    <property type="nucleotide sequence ID" value="XM_001215576.1"/>
</dbReference>